<dbReference type="GO" id="GO:0009244">
    <property type="term" value="P:lipopolysaccharide core region biosynthetic process"/>
    <property type="evidence" value="ECO:0007669"/>
    <property type="project" value="TreeGrafter"/>
</dbReference>
<keyword evidence="1" id="KW-0328">Glycosyltransferase</keyword>
<comment type="caution">
    <text evidence="4">The sequence shown here is derived from an EMBL/GenBank/DDBJ whole genome shotgun (WGS) entry which is preliminary data.</text>
</comment>
<dbReference type="GO" id="GO:0005829">
    <property type="term" value="C:cytosol"/>
    <property type="evidence" value="ECO:0007669"/>
    <property type="project" value="TreeGrafter"/>
</dbReference>
<evidence type="ECO:0000313" key="6">
    <source>
        <dbReference type="Proteomes" id="UP000661012"/>
    </source>
</evidence>
<dbReference type="Proteomes" id="UP000306393">
    <property type="component" value="Unassembled WGS sequence"/>
</dbReference>
<sequence length="370" mass="41411">MSLLSRVRHFAYSFYDYRAAAINTATVSLAVIHIPDQIGDAMSVFPLIRSLEYHRIDRLIIVASQLNRPVFEALSLRQTTLTVISMPCQDGATYQEIKAVAGKIRKEYGVPDLCIEAMRKKNFKTMLFISRLRAKTNLQAVGLTMKCYSPLCQTASRMDQVFRAPVPMTWSVLMREAGFPPVRPAFEFPLSDRVLEEVGQETRQFGHYIALNLDGSVAERTFSLATASKLIARITSETSLPVVIVHGPDGRDKATALTRLYDRVHRISLPPSIARSAAVIKNATLAITPDTSVLHMASAYNIPAIAVYANYKTRWPAMQDISEAIVVGSQINNIDLDEFRTVLRRLIVRAGRHRPLEHQDTVARPLPHAR</sequence>
<dbReference type="Pfam" id="PF01075">
    <property type="entry name" value="Glyco_transf_9"/>
    <property type="match status" value="1"/>
</dbReference>
<dbReference type="Gene3D" id="3.40.50.2000">
    <property type="entry name" value="Glycogen Phosphorylase B"/>
    <property type="match status" value="1"/>
</dbReference>
<accession>A0A4U3FPM6</accession>
<reference evidence="3 6" key="2">
    <citation type="journal article" date="2020" name="FEMS Microbiol. Ecol.">
        <title>Temporal dynamics of bacterial communities during seed development and maturation.</title>
        <authorList>
            <person name="Chesneau G."/>
            <person name="Torres-Cortes G."/>
            <person name="Briand M."/>
            <person name="Darrasse A."/>
            <person name="Preveaux A."/>
            <person name="Marais C."/>
            <person name="Jacques M.A."/>
            <person name="Shade A."/>
            <person name="Barret M."/>
        </authorList>
    </citation>
    <scope>NUCLEOTIDE SEQUENCE [LARGE SCALE GENOMIC DNA]</scope>
    <source>
        <strain evidence="3 6">CFBP13732</strain>
    </source>
</reference>
<evidence type="ECO:0000313" key="3">
    <source>
        <dbReference type="EMBL" id="MBD8105088.1"/>
    </source>
</evidence>
<dbReference type="RefSeq" id="WP_137268626.1">
    <property type="nucleotide sequence ID" value="NZ_JACYNM010000001.1"/>
</dbReference>
<name>A0A4U3FPM6_9GAMM</name>
<keyword evidence="2" id="KW-0808">Transferase</keyword>
<evidence type="ECO:0000313" key="5">
    <source>
        <dbReference type="Proteomes" id="UP000306393"/>
    </source>
</evidence>
<evidence type="ECO:0000256" key="2">
    <source>
        <dbReference type="ARBA" id="ARBA00022679"/>
    </source>
</evidence>
<dbReference type="EMBL" id="QGAC01000001">
    <property type="protein sequence ID" value="TKJ95205.1"/>
    <property type="molecule type" value="Genomic_DNA"/>
</dbReference>
<dbReference type="InterPro" id="IPR051199">
    <property type="entry name" value="LPS_LOS_Heptosyltrfase"/>
</dbReference>
<evidence type="ECO:0000313" key="4">
    <source>
        <dbReference type="EMBL" id="TKJ95205.1"/>
    </source>
</evidence>
<dbReference type="SUPFAM" id="SSF53756">
    <property type="entry name" value="UDP-Glycosyltransferase/glycogen phosphorylase"/>
    <property type="match status" value="1"/>
</dbReference>
<dbReference type="InterPro" id="IPR002201">
    <property type="entry name" value="Glyco_trans_9"/>
</dbReference>
<keyword evidence="6" id="KW-1185">Reference proteome</keyword>
<protein>
    <submittedName>
        <fullName evidence="3">Glycosyltransferase family 9 protein</fullName>
    </submittedName>
</protein>
<gene>
    <name evidence="4" type="ORF">EpCFBP13511_02280</name>
    <name evidence="3" type="ORF">IFT93_01465</name>
</gene>
<proteinExistence type="predicted"/>
<dbReference type="STRING" id="1219360.GCA_001571305_00780"/>
<dbReference type="PANTHER" id="PTHR30160">
    <property type="entry name" value="TETRAACYLDISACCHARIDE 4'-KINASE-RELATED"/>
    <property type="match status" value="1"/>
</dbReference>
<dbReference type="Proteomes" id="UP000661012">
    <property type="component" value="Unassembled WGS sequence"/>
</dbReference>
<dbReference type="GO" id="GO:0008713">
    <property type="term" value="F:ADP-heptose-lipopolysaccharide heptosyltransferase activity"/>
    <property type="evidence" value="ECO:0007669"/>
    <property type="project" value="TreeGrafter"/>
</dbReference>
<dbReference type="OrthoDB" id="89608at2"/>
<dbReference type="EMBL" id="JACYNN010000001">
    <property type="protein sequence ID" value="MBD8105088.1"/>
    <property type="molecule type" value="Genomic_DNA"/>
</dbReference>
<organism evidence="4 5">
    <name type="scientific">Erwinia persicina</name>
    <dbReference type="NCBI Taxonomy" id="55211"/>
    <lineage>
        <taxon>Bacteria</taxon>
        <taxon>Pseudomonadati</taxon>
        <taxon>Pseudomonadota</taxon>
        <taxon>Gammaproteobacteria</taxon>
        <taxon>Enterobacterales</taxon>
        <taxon>Erwiniaceae</taxon>
        <taxon>Erwinia</taxon>
    </lineage>
</organism>
<evidence type="ECO:0000256" key="1">
    <source>
        <dbReference type="ARBA" id="ARBA00022676"/>
    </source>
</evidence>
<reference evidence="4 5" key="1">
    <citation type="journal article" date="2019" name="Sci. Rep.">
        <title>Differences in resource use lead to coexistence of seed-transmitted microbial populations.</title>
        <authorList>
            <person name="Torres-Cortes G."/>
            <person name="Garcia B.J."/>
            <person name="Compant S."/>
            <person name="Rezki S."/>
            <person name="Jones P."/>
            <person name="Preveaux A."/>
            <person name="Briand M."/>
            <person name="Roulet A."/>
            <person name="Bouchez O."/>
            <person name="Jacobson D."/>
            <person name="Barret M."/>
        </authorList>
    </citation>
    <scope>NUCLEOTIDE SEQUENCE [LARGE SCALE GENOMIC DNA]</scope>
    <source>
        <strain evidence="4 5">CFBP13511</strain>
    </source>
</reference>
<dbReference type="AlphaFoldDB" id="A0A4U3FPM6"/>
<dbReference type="PANTHER" id="PTHR30160:SF1">
    <property type="entry name" value="LIPOPOLYSACCHARIDE 1,2-N-ACETYLGLUCOSAMINETRANSFERASE-RELATED"/>
    <property type="match status" value="1"/>
</dbReference>